<keyword evidence="1" id="KW-0175">Coiled coil</keyword>
<feature type="transmembrane region" description="Helical" evidence="3">
    <location>
        <begin position="170"/>
        <end position="193"/>
    </location>
</feature>
<name>A0A9N8VQM5_9GLOM</name>
<keyword evidence="5" id="KW-1185">Reference proteome</keyword>
<evidence type="ECO:0000313" key="5">
    <source>
        <dbReference type="Proteomes" id="UP000789508"/>
    </source>
</evidence>
<dbReference type="AlphaFoldDB" id="A0A9N8VQM5"/>
<comment type="caution">
    <text evidence="4">The sequence shown here is derived from an EMBL/GenBank/DDBJ whole genome shotgun (WGS) entry which is preliminary data.</text>
</comment>
<keyword evidence="3" id="KW-0472">Membrane</keyword>
<accession>A0A9N8VQM5</accession>
<dbReference type="Proteomes" id="UP000789508">
    <property type="component" value="Unassembled WGS sequence"/>
</dbReference>
<proteinExistence type="predicted"/>
<reference evidence="4" key="1">
    <citation type="submission" date="2021-06" db="EMBL/GenBank/DDBJ databases">
        <authorList>
            <person name="Kallberg Y."/>
            <person name="Tangrot J."/>
            <person name="Rosling A."/>
        </authorList>
    </citation>
    <scope>NUCLEOTIDE SEQUENCE</scope>
    <source>
        <strain evidence="4">FL130A</strain>
    </source>
</reference>
<organism evidence="4 5">
    <name type="scientific">Ambispora leptoticha</name>
    <dbReference type="NCBI Taxonomy" id="144679"/>
    <lineage>
        <taxon>Eukaryota</taxon>
        <taxon>Fungi</taxon>
        <taxon>Fungi incertae sedis</taxon>
        <taxon>Mucoromycota</taxon>
        <taxon>Glomeromycotina</taxon>
        <taxon>Glomeromycetes</taxon>
        <taxon>Archaeosporales</taxon>
        <taxon>Ambisporaceae</taxon>
        <taxon>Ambispora</taxon>
    </lineage>
</organism>
<evidence type="ECO:0000256" key="3">
    <source>
        <dbReference type="SAM" id="Phobius"/>
    </source>
</evidence>
<feature type="compositionally biased region" description="Basic and acidic residues" evidence="2">
    <location>
        <begin position="12"/>
        <end position="27"/>
    </location>
</feature>
<evidence type="ECO:0000313" key="4">
    <source>
        <dbReference type="EMBL" id="CAG8461009.1"/>
    </source>
</evidence>
<sequence>TDVPAAITNLKKLKDQTPEKKKEESFKEVLNSDSTVKNVIETLINNAPDLEPEEKTEAKTELVPIILVANTLKNDADQEKQKIGNLMKKYNEFAYKSNENLKDMNKTEELQAQLKDLEKYVKDSGEKHTEFTKLKPAEQEAVIKLVSRIEARISMMIRVQTVETTPLPDISYLVIFGIITLIMVLGGAIFYFVQGVYGKESEIK</sequence>
<keyword evidence="3" id="KW-1133">Transmembrane helix</keyword>
<gene>
    <name evidence="4" type="ORF">ALEPTO_LOCUS1536</name>
</gene>
<protein>
    <submittedName>
        <fullName evidence="4">12244_t:CDS:1</fullName>
    </submittedName>
</protein>
<keyword evidence="3" id="KW-0812">Transmembrane</keyword>
<feature type="non-terminal residue" evidence="4">
    <location>
        <position position="1"/>
    </location>
</feature>
<evidence type="ECO:0000256" key="1">
    <source>
        <dbReference type="SAM" id="Coils"/>
    </source>
</evidence>
<dbReference type="EMBL" id="CAJVPS010000175">
    <property type="protein sequence ID" value="CAG8461009.1"/>
    <property type="molecule type" value="Genomic_DNA"/>
</dbReference>
<evidence type="ECO:0000256" key="2">
    <source>
        <dbReference type="SAM" id="MobiDB-lite"/>
    </source>
</evidence>
<feature type="region of interest" description="Disordered" evidence="2">
    <location>
        <begin position="1"/>
        <end position="28"/>
    </location>
</feature>
<feature type="coiled-coil region" evidence="1">
    <location>
        <begin position="69"/>
        <end position="127"/>
    </location>
</feature>